<proteinExistence type="predicted"/>
<reference evidence="1 2" key="1">
    <citation type="submission" date="2017-08" db="EMBL/GenBank/DDBJ databases">
        <title>Infants hospitalized years apart are colonized by the same room-sourced microbial strains.</title>
        <authorList>
            <person name="Brooks B."/>
            <person name="Olm M.R."/>
            <person name="Firek B.A."/>
            <person name="Baker R."/>
            <person name="Thomas B.C."/>
            <person name="Morowitz M.J."/>
            <person name="Banfield J.F."/>
        </authorList>
    </citation>
    <scope>NUCLEOTIDE SEQUENCE [LARGE SCALE GENOMIC DNA]</scope>
    <source>
        <strain evidence="1">S2_003_000_R2_14</strain>
    </source>
</reference>
<accession>A0A2W5UV02</accession>
<sequence length="68" mass="7610">MVVLVAVWPLVTLVLQFGFHVDPWKLLSFGMYSVPPRRTATLGALSGEPAEWPELDPKTARVRVVHVK</sequence>
<protein>
    <submittedName>
        <fullName evidence="1">Uncharacterized protein</fullName>
    </submittedName>
</protein>
<name>A0A2W5UV02_9BACT</name>
<dbReference type="AlphaFoldDB" id="A0A2W5UV02"/>
<evidence type="ECO:0000313" key="2">
    <source>
        <dbReference type="Proteomes" id="UP000249061"/>
    </source>
</evidence>
<organism evidence="1 2">
    <name type="scientific">Archangium gephyra</name>
    <dbReference type="NCBI Taxonomy" id="48"/>
    <lineage>
        <taxon>Bacteria</taxon>
        <taxon>Pseudomonadati</taxon>
        <taxon>Myxococcota</taxon>
        <taxon>Myxococcia</taxon>
        <taxon>Myxococcales</taxon>
        <taxon>Cystobacterineae</taxon>
        <taxon>Archangiaceae</taxon>
        <taxon>Archangium</taxon>
    </lineage>
</organism>
<comment type="caution">
    <text evidence="1">The sequence shown here is derived from an EMBL/GenBank/DDBJ whole genome shotgun (WGS) entry which is preliminary data.</text>
</comment>
<dbReference type="Proteomes" id="UP000249061">
    <property type="component" value="Unassembled WGS sequence"/>
</dbReference>
<evidence type="ECO:0000313" key="1">
    <source>
        <dbReference type="EMBL" id="PZR07164.1"/>
    </source>
</evidence>
<gene>
    <name evidence="1" type="ORF">DI536_28305</name>
</gene>
<dbReference type="EMBL" id="QFQP01000033">
    <property type="protein sequence ID" value="PZR07164.1"/>
    <property type="molecule type" value="Genomic_DNA"/>
</dbReference>